<evidence type="ECO:0000313" key="3">
    <source>
        <dbReference type="Proteomes" id="UP001209553"/>
    </source>
</evidence>
<accession>A0ABT2QQV4</accession>
<proteinExistence type="predicted"/>
<sequence>MHKYLKLNSFTFIELLLALSLTSVILLTLPLLIKSTSFFDSQLLNNTDIDLEFFARDLIDDFSNARNTVISQKNQVTTIKSPSSKVSYTFNHHKIIKQIDDRGNITVLNHVSYFEAHKINKLLIEIRIKIQDKQYDKEKIFYI</sequence>
<feature type="transmembrane region" description="Helical" evidence="1">
    <location>
        <begin position="12"/>
        <end position="33"/>
    </location>
</feature>
<keyword evidence="1" id="KW-0472">Membrane</keyword>
<organism evidence="2 3">
    <name type="scientific">Staphylococcus marylandisciuri</name>
    <dbReference type="NCBI Taxonomy" id="2981529"/>
    <lineage>
        <taxon>Bacteria</taxon>
        <taxon>Bacillati</taxon>
        <taxon>Bacillota</taxon>
        <taxon>Bacilli</taxon>
        <taxon>Bacillales</taxon>
        <taxon>Staphylococcaceae</taxon>
        <taxon>Staphylococcus</taxon>
    </lineage>
</organism>
<dbReference type="EMBL" id="JAOPKZ010000010">
    <property type="protein sequence ID" value="MCU5746359.1"/>
    <property type="molecule type" value="Genomic_DNA"/>
</dbReference>
<protein>
    <recommendedName>
        <fullName evidence="4">Competence protein ComGF</fullName>
    </recommendedName>
</protein>
<keyword evidence="3" id="KW-1185">Reference proteome</keyword>
<dbReference type="InterPro" id="IPR016977">
    <property type="entry name" value="ComGF"/>
</dbReference>
<name>A0ABT2QQV4_9STAP</name>
<evidence type="ECO:0000313" key="2">
    <source>
        <dbReference type="EMBL" id="MCU5746359.1"/>
    </source>
</evidence>
<dbReference type="Pfam" id="PF15980">
    <property type="entry name" value="ComGF"/>
    <property type="match status" value="1"/>
</dbReference>
<keyword evidence="1" id="KW-0812">Transmembrane</keyword>
<evidence type="ECO:0008006" key="4">
    <source>
        <dbReference type="Google" id="ProtNLM"/>
    </source>
</evidence>
<keyword evidence="1" id="KW-1133">Transmembrane helix</keyword>
<comment type="caution">
    <text evidence="2">The sequence shown here is derived from an EMBL/GenBank/DDBJ whole genome shotgun (WGS) entry which is preliminary data.</text>
</comment>
<evidence type="ECO:0000256" key="1">
    <source>
        <dbReference type="SAM" id="Phobius"/>
    </source>
</evidence>
<dbReference type="Proteomes" id="UP001209553">
    <property type="component" value="Unassembled WGS sequence"/>
</dbReference>
<gene>
    <name evidence="2" type="ORF">N9R04_06465</name>
</gene>
<reference evidence="2 3" key="1">
    <citation type="journal article" date="2023" name="Int. J. Syst. Evol. Microbiol.">
        <title>Streptococcus sciuri sp. nov., Staphylococcus marylandisciuri sp. nov. and Staphylococcus americanisciuri sp. nov., isolated from faeces of eastern grey squirrel (Sciurus carolinensis).</title>
        <authorList>
            <person name="Volokhov D.V."/>
            <person name="Zagorodnyaya T.A."/>
            <person name="Furtak V.A."/>
            <person name="Nattanmai G."/>
            <person name="Randall L."/>
            <person name="Jose S."/>
            <person name="Gao Y."/>
            <person name="Eisenberg T."/>
            <person name="Delmonte P."/>
            <person name="Blom J."/>
            <person name="Mitchell K.K."/>
        </authorList>
    </citation>
    <scope>NUCLEOTIDE SEQUENCE [LARGE SCALE GENOMIC DNA]</scope>
    <source>
        <strain evidence="2 3">SQ8-PEA</strain>
    </source>
</reference>